<gene>
    <name evidence="1" type="ORF">BK809_0003404</name>
</gene>
<dbReference type="OrthoDB" id="5319341at2759"/>
<organism evidence="1 2">
    <name type="scientific">Diplodia seriata</name>
    <dbReference type="NCBI Taxonomy" id="420778"/>
    <lineage>
        <taxon>Eukaryota</taxon>
        <taxon>Fungi</taxon>
        <taxon>Dikarya</taxon>
        <taxon>Ascomycota</taxon>
        <taxon>Pezizomycotina</taxon>
        <taxon>Dothideomycetes</taxon>
        <taxon>Dothideomycetes incertae sedis</taxon>
        <taxon>Botryosphaeriales</taxon>
        <taxon>Botryosphaeriaceae</taxon>
        <taxon>Diplodia</taxon>
    </lineage>
</organism>
<name>A0A1S8BFE1_9PEZI</name>
<evidence type="ECO:0000313" key="1">
    <source>
        <dbReference type="EMBL" id="OMP86234.1"/>
    </source>
</evidence>
<accession>A0A1S8BFE1</accession>
<proteinExistence type="predicted"/>
<sequence length="263" mass="29557">MLDGSRPDWERHLKGVFWIQRSQGIHGDSGGFKQANWWAWLCQDVWAAFREKRKVFSFWKHPRTFNQLNEHELACRAVYTFAKAVNFCSKEETEAEKDAIHGRIARADALVSMLDEWQSLLTLKFSPLPVAEGTESDVFPPIWIYPSCFGKALDTNLLETVLIPFLAVAVQLNNAARILIDLHRPFLGGLNGYVQKQKEMTKCAETICGIARPLTDDAASLMSSQCLYIGTRLPPSSQVCPSTVDRHSSWIGCTGYETAGGYP</sequence>
<protein>
    <submittedName>
        <fullName evidence="1">Uncharacterized protein</fullName>
    </submittedName>
</protein>
<dbReference type="STRING" id="420778.A0A1S8BFE1"/>
<comment type="caution">
    <text evidence="1">The sequence shown here is derived from an EMBL/GenBank/DDBJ whole genome shotgun (WGS) entry which is preliminary data.</text>
</comment>
<dbReference type="EMBL" id="MSZU01000080">
    <property type="protein sequence ID" value="OMP86234.1"/>
    <property type="molecule type" value="Genomic_DNA"/>
</dbReference>
<dbReference type="Proteomes" id="UP000190776">
    <property type="component" value="Unassembled WGS sequence"/>
</dbReference>
<evidence type="ECO:0000313" key="2">
    <source>
        <dbReference type="Proteomes" id="UP000190776"/>
    </source>
</evidence>
<dbReference type="AlphaFoldDB" id="A0A1S8BFE1"/>
<reference evidence="1 2" key="1">
    <citation type="submission" date="2017-01" db="EMBL/GenBank/DDBJ databases">
        <title>Draft genome sequence of Diplodia seriata F98.1, a fungal species involved in grapevine trunk diseases.</title>
        <authorList>
            <person name="Robert-Siegwald G."/>
            <person name="Vallet J."/>
            <person name="Abou-Mansour E."/>
            <person name="Xu J."/>
            <person name="Rey P."/>
            <person name="Bertsch C."/>
            <person name="Rego C."/>
            <person name="Larignon P."/>
            <person name="Fontaine F."/>
            <person name="Lebrun M.-H."/>
        </authorList>
    </citation>
    <scope>NUCLEOTIDE SEQUENCE [LARGE SCALE GENOMIC DNA]</scope>
    <source>
        <strain evidence="1 2">F98.1</strain>
    </source>
</reference>